<dbReference type="SUPFAM" id="SSF51735">
    <property type="entry name" value="NAD(P)-binding Rossmann-fold domains"/>
    <property type="match status" value="1"/>
</dbReference>
<reference evidence="4 5" key="1">
    <citation type="journal article" date="2024" name="Nat. Commun.">
        <title>Phylogenomics reveals the evolutionary origins of lichenization in chlorophyte algae.</title>
        <authorList>
            <person name="Puginier C."/>
            <person name="Libourel C."/>
            <person name="Otte J."/>
            <person name="Skaloud P."/>
            <person name="Haon M."/>
            <person name="Grisel S."/>
            <person name="Petersen M."/>
            <person name="Berrin J.G."/>
            <person name="Delaux P.M."/>
            <person name="Dal Grande F."/>
            <person name="Keller J."/>
        </authorList>
    </citation>
    <scope>NUCLEOTIDE SEQUENCE [LARGE SCALE GENOMIC DNA]</scope>
    <source>
        <strain evidence="4 5">SAG 245.80</strain>
    </source>
</reference>
<keyword evidence="1" id="KW-0444">Lipid biosynthesis</keyword>
<gene>
    <name evidence="4" type="ORF">WJX81_008643</name>
</gene>
<dbReference type="AlphaFoldDB" id="A0AAW1QCZ2"/>
<dbReference type="EC" id="1.2.1.84" evidence="1"/>
<dbReference type="Pfam" id="PF07993">
    <property type="entry name" value="NAD_binding_4"/>
    <property type="match status" value="1"/>
</dbReference>
<feature type="region of interest" description="Disordered" evidence="2">
    <location>
        <begin position="1"/>
        <end position="25"/>
    </location>
</feature>
<keyword evidence="1" id="KW-0472">Membrane</keyword>
<keyword evidence="1" id="KW-0443">Lipid metabolism</keyword>
<accession>A0AAW1QCZ2</accession>
<dbReference type="InterPro" id="IPR013120">
    <property type="entry name" value="FAR_NAD-bd"/>
</dbReference>
<keyword evidence="1" id="KW-0812">Transmembrane</keyword>
<protein>
    <recommendedName>
        <fullName evidence="1">Fatty acyl-CoA reductase</fullName>
        <ecNumber evidence="1">1.2.1.84</ecNumber>
    </recommendedName>
</protein>
<evidence type="ECO:0000256" key="2">
    <source>
        <dbReference type="SAM" id="MobiDB-lite"/>
    </source>
</evidence>
<comment type="caution">
    <text evidence="4">The sequence shown here is derived from an EMBL/GenBank/DDBJ whole genome shotgun (WGS) entry which is preliminary data.</text>
</comment>
<evidence type="ECO:0000259" key="3">
    <source>
        <dbReference type="Pfam" id="PF07993"/>
    </source>
</evidence>
<dbReference type="InterPro" id="IPR026055">
    <property type="entry name" value="FAR"/>
</dbReference>
<keyword evidence="1" id="KW-0521">NADP</keyword>
<feature type="domain" description="Thioester reductase (TE)" evidence="3">
    <location>
        <begin position="110"/>
        <end position="393"/>
    </location>
</feature>
<evidence type="ECO:0000313" key="5">
    <source>
        <dbReference type="Proteomes" id="UP001445335"/>
    </source>
</evidence>
<keyword evidence="5" id="KW-1185">Reference proteome</keyword>
<sequence length="583" mass="63745">MVARRVNGWGGSMTATPAANGSDAPCSPVTNGCEAHLAVPQRDDMKLREALKRARESKATATLLVDASQTATGECVEPVAVCPRTPPNAPLTRGRTLSVRRAFSNSTVLITGATGYLGSLVMEQLLRLVPDVKRIYVIVRGKRGLSGDARIDRLLARSLFHMHREKGVFRPELREKIVVVPGDLLQPRCGLSAADEKRLSAEVDFVVHSAACISFDEHIHNLLAQNLQATKLVAELARGMARLGAFVHVSTAYTNCDHPRRAVVQERVYPLLAPSGKPLDIDALAAELASLPPAAAEAAAKQLQKQLNIPNGYFLTKRMAELYMLREAASFPVAIVRPSLVGCVGGVPQPGYFGNTAGPTAIALGFATGIATFTCHKEESVFDIIPGDVVSSNILAAAAALTQGSADAARPLVVHACSSCTNPTSLRDWWVFGYNYWSANPSPVKLAPGDYPRPDRRPPPVGLPENGWVFWMWTMMDHIKFWIMSALLSLFGFAAYAQKLWAGWMSWRVYNREELDFDILFSAEGAKDLEARLAPAERAGLPLVWRAGENDWEAYIRAHFDQIRYFFLQQPQYKAKCLPAGET</sequence>
<organism evidence="4 5">
    <name type="scientific">Elliptochloris bilobata</name>
    <dbReference type="NCBI Taxonomy" id="381761"/>
    <lineage>
        <taxon>Eukaryota</taxon>
        <taxon>Viridiplantae</taxon>
        <taxon>Chlorophyta</taxon>
        <taxon>core chlorophytes</taxon>
        <taxon>Trebouxiophyceae</taxon>
        <taxon>Trebouxiophyceae incertae sedis</taxon>
        <taxon>Elliptochloris clade</taxon>
        <taxon>Elliptochloris</taxon>
    </lineage>
</organism>
<dbReference type="GO" id="GO:0102965">
    <property type="term" value="F:alcohol-forming long-chain fatty acyl-CoA reductase activity"/>
    <property type="evidence" value="ECO:0007669"/>
    <property type="project" value="UniProtKB-EC"/>
</dbReference>
<keyword evidence="1" id="KW-0560">Oxidoreductase</keyword>
<dbReference type="Proteomes" id="UP001445335">
    <property type="component" value="Unassembled WGS sequence"/>
</dbReference>
<name>A0AAW1QCZ2_9CHLO</name>
<proteinExistence type="inferred from homology"/>
<comment type="function">
    <text evidence="1">Catalyzes the reduction of fatty acyl-CoA to fatty alcohols.</text>
</comment>
<evidence type="ECO:0000313" key="4">
    <source>
        <dbReference type="EMBL" id="KAK9819094.1"/>
    </source>
</evidence>
<dbReference type="Gene3D" id="3.40.50.720">
    <property type="entry name" value="NAD(P)-binding Rossmann-like Domain"/>
    <property type="match status" value="1"/>
</dbReference>
<dbReference type="EMBL" id="JALJOU010000130">
    <property type="protein sequence ID" value="KAK9819094.1"/>
    <property type="molecule type" value="Genomic_DNA"/>
</dbReference>
<feature type="transmembrane region" description="Helical" evidence="1">
    <location>
        <begin position="481"/>
        <end position="502"/>
    </location>
</feature>
<dbReference type="CDD" id="cd05236">
    <property type="entry name" value="FAR-N_SDR_e"/>
    <property type="match status" value="1"/>
</dbReference>
<keyword evidence="1" id="KW-1133">Transmembrane helix</keyword>
<comment type="catalytic activity">
    <reaction evidence="1">
        <text>a long-chain fatty acyl-CoA + 2 NADPH + 2 H(+) = a long-chain primary fatty alcohol + 2 NADP(+) + CoA</text>
        <dbReference type="Rhea" id="RHEA:52716"/>
        <dbReference type="ChEBI" id="CHEBI:15378"/>
        <dbReference type="ChEBI" id="CHEBI:57287"/>
        <dbReference type="ChEBI" id="CHEBI:57783"/>
        <dbReference type="ChEBI" id="CHEBI:58349"/>
        <dbReference type="ChEBI" id="CHEBI:77396"/>
        <dbReference type="ChEBI" id="CHEBI:83139"/>
        <dbReference type="EC" id="1.2.1.84"/>
    </reaction>
</comment>
<dbReference type="GO" id="GO:0035336">
    <property type="term" value="P:long-chain fatty-acyl-CoA metabolic process"/>
    <property type="evidence" value="ECO:0007669"/>
    <property type="project" value="TreeGrafter"/>
</dbReference>
<dbReference type="InterPro" id="IPR036291">
    <property type="entry name" value="NAD(P)-bd_dom_sf"/>
</dbReference>
<dbReference type="PANTHER" id="PTHR11011:SF45">
    <property type="entry name" value="FATTY ACYL-COA REDUCTASE CG8306-RELATED"/>
    <property type="match status" value="1"/>
</dbReference>
<dbReference type="PANTHER" id="PTHR11011">
    <property type="entry name" value="MALE STERILITY PROTEIN 2-RELATED"/>
    <property type="match status" value="1"/>
</dbReference>
<comment type="similarity">
    <text evidence="1">Belongs to the fatty acyl-CoA reductase family.</text>
</comment>
<dbReference type="GO" id="GO:0080019">
    <property type="term" value="F:alcohol-forming very long-chain fatty acyl-CoA reductase activity"/>
    <property type="evidence" value="ECO:0007669"/>
    <property type="project" value="InterPro"/>
</dbReference>
<evidence type="ECO:0000256" key="1">
    <source>
        <dbReference type="RuleBase" id="RU363097"/>
    </source>
</evidence>